<keyword evidence="2" id="KW-0732">Signal</keyword>
<keyword evidence="4" id="KW-1185">Reference proteome</keyword>
<feature type="compositionally biased region" description="Pro residues" evidence="1">
    <location>
        <begin position="200"/>
        <end position="215"/>
    </location>
</feature>
<dbReference type="Proteomes" id="UP001217485">
    <property type="component" value="Unassembled WGS sequence"/>
</dbReference>
<sequence length="367" mass="37114">MTFWFRRSTQVLMALGSLSLAAPAAAQDAAAAEELFNRGLADMGAGRYEAGCTALAESEQLDPQPGTLFTLAMCESRWGRVATAVTQLGNYLAWVERMSPAQKARQGHRPKVARDERERLASRVPRLSLALPAGAPPGTVVLRDGSPLGPASLGVALPVDPGEHRMSTRAPGGPPWEQRVTIAEGETKALMLEIQLAPAPDAPARPPAPDAPAQPPARATSPAGTQSQAPAAQKAPAAATAGKGFRTAAYVTGGLGVAGLVAGGVMGALVLGKRSVVSEHCGSAIRASNPKSCDATGLDAAQTGSTMALVSTVSFGVGLTALGAAAVLGLTAPGRAAPASPSGTMWLRGTVLQVGPSGTVLGAQGRF</sequence>
<evidence type="ECO:0000313" key="3">
    <source>
        <dbReference type="EMBL" id="MDC0677470.1"/>
    </source>
</evidence>
<proteinExistence type="predicted"/>
<reference evidence="3 4" key="1">
    <citation type="submission" date="2023-01" db="EMBL/GenBank/DDBJ databases">
        <title>Minimal conservation of predation-associated metabolite biosynthetic gene clusters underscores biosynthetic potential of Myxococcota including descriptions for ten novel species: Archangium lansinium sp. nov., Myxococcus landrumus sp. nov., Nannocystis bai.</title>
        <authorList>
            <person name="Ahearne A."/>
            <person name="Stevens C."/>
            <person name="Dowd S."/>
        </authorList>
    </citation>
    <scope>NUCLEOTIDE SEQUENCE [LARGE SCALE GENOMIC DNA]</scope>
    <source>
        <strain evidence="3 4">WIWO2</strain>
    </source>
</reference>
<dbReference type="RefSeq" id="WP_272094228.1">
    <property type="nucleotide sequence ID" value="NZ_JAQNDK010000001.1"/>
</dbReference>
<organism evidence="3 4">
    <name type="scientific">Sorangium atrum</name>
    <dbReference type="NCBI Taxonomy" id="2995308"/>
    <lineage>
        <taxon>Bacteria</taxon>
        <taxon>Pseudomonadati</taxon>
        <taxon>Myxococcota</taxon>
        <taxon>Polyangia</taxon>
        <taxon>Polyangiales</taxon>
        <taxon>Polyangiaceae</taxon>
        <taxon>Sorangium</taxon>
    </lineage>
</organism>
<accession>A0ABT5BV73</accession>
<comment type="caution">
    <text evidence="3">The sequence shown here is derived from an EMBL/GenBank/DDBJ whole genome shotgun (WGS) entry which is preliminary data.</text>
</comment>
<evidence type="ECO:0008006" key="5">
    <source>
        <dbReference type="Google" id="ProtNLM"/>
    </source>
</evidence>
<feature type="signal peptide" evidence="2">
    <location>
        <begin position="1"/>
        <end position="26"/>
    </location>
</feature>
<gene>
    <name evidence="3" type="ORF">POL72_06920</name>
</gene>
<name>A0ABT5BV73_9BACT</name>
<feature type="region of interest" description="Disordered" evidence="1">
    <location>
        <begin position="199"/>
        <end position="235"/>
    </location>
</feature>
<evidence type="ECO:0000313" key="4">
    <source>
        <dbReference type="Proteomes" id="UP001217485"/>
    </source>
</evidence>
<evidence type="ECO:0000256" key="2">
    <source>
        <dbReference type="SAM" id="SignalP"/>
    </source>
</evidence>
<protein>
    <recommendedName>
        <fullName evidence="5">PEGA domain-containing protein</fullName>
    </recommendedName>
</protein>
<evidence type="ECO:0000256" key="1">
    <source>
        <dbReference type="SAM" id="MobiDB-lite"/>
    </source>
</evidence>
<feature type="chain" id="PRO_5045368355" description="PEGA domain-containing protein" evidence="2">
    <location>
        <begin position="27"/>
        <end position="367"/>
    </location>
</feature>
<dbReference type="EMBL" id="JAQNDK010000001">
    <property type="protein sequence ID" value="MDC0677470.1"/>
    <property type="molecule type" value="Genomic_DNA"/>
</dbReference>